<evidence type="ECO:0000256" key="1">
    <source>
        <dbReference type="SAM" id="MobiDB-lite"/>
    </source>
</evidence>
<gene>
    <name evidence="3" type="ORF">Nepgr_019951</name>
</gene>
<evidence type="ECO:0000313" key="3">
    <source>
        <dbReference type="EMBL" id="GMH18110.1"/>
    </source>
</evidence>
<feature type="region of interest" description="Disordered" evidence="1">
    <location>
        <begin position="1"/>
        <end position="24"/>
    </location>
</feature>
<protein>
    <submittedName>
        <fullName evidence="3">Uncharacterized protein</fullName>
    </submittedName>
</protein>
<sequence length="159" mass="18354">MSCGARRRATDVPSAGGEGNDQRKLLEYPNSVRRPAITGASPPYGVRIWFDKSLVEDGSHEHLERASQELRPWLSCLPCLREPSWVDQEIWSYVLQAMFPQQCQRNWLHQVPLKCLVQRSELHERFLNSGWMLKALVEYLSSGIWFCLYFMVQLSGPVC</sequence>
<accession>A0AAD3SUF9</accession>
<evidence type="ECO:0000313" key="4">
    <source>
        <dbReference type="Proteomes" id="UP001279734"/>
    </source>
</evidence>
<feature type="transmembrane region" description="Helical" evidence="2">
    <location>
        <begin position="131"/>
        <end position="152"/>
    </location>
</feature>
<keyword evidence="2" id="KW-0472">Membrane</keyword>
<keyword evidence="2" id="KW-0812">Transmembrane</keyword>
<evidence type="ECO:0000256" key="2">
    <source>
        <dbReference type="SAM" id="Phobius"/>
    </source>
</evidence>
<proteinExistence type="predicted"/>
<keyword evidence="2" id="KW-1133">Transmembrane helix</keyword>
<dbReference type="AlphaFoldDB" id="A0AAD3SUF9"/>
<organism evidence="3 4">
    <name type="scientific">Nepenthes gracilis</name>
    <name type="common">Slender pitcher plant</name>
    <dbReference type="NCBI Taxonomy" id="150966"/>
    <lineage>
        <taxon>Eukaryota</taxon>
        <taxon>Viridiplantae</taxon>
        <taxon>Streptophyta</taxon>
        <taxon>Embryophyta</taxon>
        <taxon>Tracheophyta</taxon>
        <taxon>Spermatophyta</taxon>
        <taxon>Magnoliopsida</taxon>
        <taxon>eudicotyledons</taxon>
        <taxon>Gunneridae</taxon>
        <taxon>Pentapetalae</taxon>
        <taxon>Caryophyllales</taxon>
        <taxon>Nepenthaceae</taxon>
        <taxon>Nepenthes</taxon>
    </lineage>
</organism>
<name>A0AAD3SUF9_NEPGR</name>
<keyword evidence="4" id="KW-1185">Reference proteome</keyword>
<comment type="caution">
    <text evidence="3">The sequence shown here is derived from an EMBL/GenBank/DDBJ whole genome shotgun (WGS) entry which is preliminary data.</text>
</comment>
<dbReference type="Proteomes" id="UP001279734">
    <property type="component" value="Unassembled WGS sequence"/>
</dbReference>
<dbReference type="EMBL" id="BSYO01000018">
    <property type="protein sequence ID" value="GMH18110.1"/>
    <property type="molecule type" value="Genomic_DNA"/>
</dbReference>
<reference evidence="3" key="1">
    <citation type="submission" date="2023-05" db="EMBL/GenBank/DDBJ databases">
        <title>Nepenthes gracilis genome sequencing.</title>
        <authorList>
            <person name="Fukushima K."/>
        </authorList>
    </citation>
    <scope>NUCLEOTIDE SEQUENCE</scope>
    <source>
        <strain evidence="3">SING2019-196</strain>
    </source>
</reference>